<dbReference type="NCBIfam" id="TIGR00589">
    <property type="entry name" value="ogt"/>
    <property type="match status" value="1"/>
</dbReference>
<comment type="catalytic activity">
    <reaction evidence="6">
        <text>a 6-O-methyl-2'-deoxyguanosine in DNA + L-cysteinyl-[protein] = S-methyl-L-cysteinyl-[protein] + a 2'-deoxyguanosine in DNA</text>
        <dbReference type="Rhea" id="RHEA:24000"/>
        <dbReference type="Rhea" id="RHEA-COMP:10131"/>
        <dbReference type="Rhea" id="RHEA-COMP:10132"/>
        <dbReference type="Rhea" id="RHEA-COMP:11367"/>
        <dbReference type="Rhea" id="RHEA-COMP:11368"/>
        <dbReference type="ChEBI" id="CHEBI:29950"/>
        <dbReference type="ChEBI" id="CHEBI:82612"/>
        <dbReference type="ChEBI" id="CHEBI:85445"/>
        <dbReference type="ChEBI" id="CHEBI:85448"/>
        <dbReference type="EC" id="2.1.1.63"/>
    </reaction>
</comment>
<evidence type="ECO:0000259" key="7">
    <source>
        <dbReference type="Pfam" id="PF01035"/>
    </source>
</evidence>
<comment type="caution">
    <text evidence="8">The sequence shown here is derived from an EMBL/GenBank/DDBJ whole genome shotgun (WGS) entry which is preliminary data.</text>
</comment>
<dbReference type="RefSeq" id="WP_183641248.1">
    <property type="nucleotide sequence ID" value="NZ_JACHBL010000001.1"/>
</dbReference>
<dbReference type="Proteomes" id="UP000523863">
    <property type="component" value="Unassembled WGS sequence"/>
</dbReference>
<evidence type="ECO:0000256" key="2">
    <source>
        <dbReference type="ARBA" id="ARBA00022603"/>
    </source>
</evidence>
<dbReference type="GO" id="GO:0006281">
    <property type="term" value="P:DNA repair"/>
    <property type="evidence" value="ECO:0007669"/>
    <property type="project" value="UniProtKB-KW"/>
</dbReference>
<dbReference type="CDD" id="cd06445">
    <property type="entry name" value="ATase"/>
    <property type="match status" value="1"/>
</dbReference>
<reference evidence="8 9" key="1">
    <citation type="submission" date="2020-08" db="EMBL/GenBank/DDBJ databases">
        <title>Sequencing the genomes of 1000 actinobacteria strains.</title>
        <authorList>
            <person name="Klenk H.-P."/>
        </authorList>
    </citation>
    <scope>NUCLEOTIDE SEQUENCE [LARGE SCALE GENOMIC DNA]</scope>
    <source>
        <strain evidence="8 9">DSM 23694</strain>
    </source>
</reference>
<evidence type="ECO:0000256" key="1">
    <source>
        <dbReference type="ARBA" id="ARBA00001286"/>
    </source>
</evidence>
<evidence type="ECO:0000256" key="3">
    <source>
        <dbReference type="ARBA" id="ARBA00022679"/>
    </source>
</evidence>
<keyword evidence="9" id="KW-1185">Reference proteome</keyword>
<gene>
    <name evidence="8" type="ORF">BKA12_001051</name>
</gene>
<keyword evidence="4" id="KW-0227">DNA damage</keyword>
<evidence type="ECO:0000256" key="4">
    <source>
        <dbReference type="ARBA" id="ARBA00022763"/>
    </source>
</evidence>
<keyword evidence="5" id="KW-0234">DNA repair</keyword>
<protein>
    <submittedName>
        <fullName evidence="8">Methylated-DNA-[protein]-cysteine S-methyltransferase</fullName>
        <ecNumber evidence="8">2.1.1.63</ecNumber>
    </submittedName>
</protein>
<dbReference type="EMBL" id="JACHBL010000001">
    <property type="protein sequence ID" value="MBB5597971.1"/>
    <property type="molecule type" value="Genomic_DNA"/>
</dbReference>
<evidence type="ECO:0000313" key="8">
    <source>
        <dbReference type="EMBL" id="MBB5597971.1"/>
    </source>
</evidence>
<dbReference type="SUPFAM" id="SSF46767">
    <property type="entry name" value="Methylated DNA-protein cysteine methyltransferase, C-terminal domain"/>
    <property type="match status" value="1"/>
</dbReference>
<feature type="domain" description="Methylated-DNA-[protein]-cysteine S-methyltransferase DNA binding" evidence="7">
    <location>
        <begin position="86"/>
        <end position="165"/>
    </location>
</feature>
<evidence type="ECO:0000256" key="6">
    <source>
        <dbReference type="ARBA" id="ARBA00049348"/>
    </source>
</evidence>
<dbReference type="InterPro" id="IPR036217">
    <property type="entry name" value="MethylDNA_cys_MeTrfase_DNAb"/>
</dbReference>
<name>A0A7W8YAJ9_9MICC</name>
<dbReference type="AlphaFoldDB" id="A0A7W8YAJ9"/>
<dbReference type="InterPro" id="IPR014048">
    <property type="entry name" value="MethylDNA_cys_MeTrfase_DNA-bd"/>
</dbReference>
<dbReference type="PANTHER" id="PTHR10815:SF14">
    <property type="entry name" value="BIFUNCTIONAL TRANSCRIPTIONAL ACTIVATOR_DNA REPAIR ENZYME ADA"/>
    <property type="match status" value="1"/>
</dbReference>
<evidence type="ECO:0000313" key="9">
    <source>
        <dbReference type="Proteomes" id="UP000523863"/>
    </source>
</evidence>
<dbReference type="PANTHER" id="PTHR10815">
    <property type="entry name" value="METHYLATED-DNA--PROTEIN-CYSTEINE METHYLTRANSFERASE"/>
    <property type="match status" value="1"/>
</dbReference>
<dbReference type="PROSITE" id="PS00374">
    <property type="entry name" value="MGMT"/>
    <property type="match status" value="1"/>
</dbReference>
<evidence type="ECO:0000256" key="5">
    <source>
        <dbReference type="ARBA" id="ARBA00023204"/>
    </source>
</evidence>
<dbReference type="Pfam" id="PF01035">
    <property type="entry name" value="DNA_binding_1"/>
    <property type="match status" value="1"/>
</dbReference>
<dbReference type="EC" id="2.1.1.63" evidence="8"/>
<accession>A0A7W8YAJ9</accession>
<dbReference type="InterPro" id="IPR036388">
    <property type="entry name" value="WH-like_DNA-bd_sf"/>
</dbReference>
<proteinExistence type="predicted"/>
<dbReference type="GO" id="GO:0003908">
    <property type="term" value="F:methylated-DNA-[protein]-cysteine S-methyltransferase activity"/>
    <property type="evidence" value="ECO:0007669"/>
    <property type="project" value="UniProtKB-EC"/>
</dbReference>
<keyword evidence="3 8" id="KW-0808">Transferase</keyword>
<sequence>MKNLEIVTEEILGHPFHAVMLRPDNAVVASGFGDLGDLIARLSPQDQSLAQTEASEEAIERQWLREYASGNMDSLKKFSVQQTGSEFYQLCWQTLRDVAPGQPLSYSQFAQAAGRPSAVRAAASTCARNLVALIVPCHRVIRTDGSAGNYLFGTKIKEELLKFESESAA</sequence>
<organism evidence="8 9">
    <name type="scientific">Neomicrococcus lactis</name>
    <dbReference type="NCBI Taxonomy" id="732241"/>
    <lineage>
        <taxon>Bacteria</taxon>
        <taxon>Bacillati</taxon>
        <taxon>Actinomycetota</taxon>
        <taxon>Actinomycetes</taxon>
        <taxon>Micrococcales</taxon>
        <taxon>Micrococcaceae</taxon>
        <taxon>Neomicrococcus</taxon>
    </lineage>
</organism>
<dbReference type="GO" id="GO:0032259">
    <property type="term" value="P:methylation"/>
    <property type="evidence" value="ECO:0007669"/>
    <property type="project" value="UniProtKB-KW"/>
</dbReference>
<keyword evidence="2 8" id="KW-0489">Methyltransferase</keyword>
<dbReference type="InterPro" id="IPR001497">
    <property type="entry name" value="MethylDNA_cys_MeTrfase_AS"/>
</dbReference>
<comment type="catalytic activity">
    <reaction evidence="1">
        <text>a 4-O-methyl-thymidine in DNA + L-cysteinyl-[protein] = a thymidine in DNA + S-methyl-L-cysteinyl-[protein]</text>
        <dbReference type="Rhea" id="RHEA:53428"/>
        <dbReference type="Rhea" id="RHEA-COMP:10131"/>
        <dbReference type="Rhea" id="RHEA-COMP:10132"/>
        <dbReference type="Rhea" id="RHEA-COMP:13555"/>
        <dbReference type="Rhea" id="RHEA-COMP:13556"/>
        <dbReference type="ChEBI" id="CHEBI:29950"/>
        <dbReference type="ChEBI" id="CHEBI:82612"/>
        <dbReference type="ChEBI" id="CHEBI:137386"/>
        <dbReference type="ChEBI" id="CHEBI:137387"/>
        <dbReference type="EC" id="2.1.1.63"/>
    </reaction>
</comment>
<dbReference type="Gene3D" id="1.10.10.10">
    <property type="entry name" value="Winged helix-like DNA-binding domain superfamily/Winged helix DNA-binding domain"/>
    <property type="match status" value="1"/>
</dbReference>